<name>A0A8X6FQ13_TRICU</name>
<evidence type="ECO:0000313" key="3">
    <source>
        <dbReference type="Proteomes" id="UP000887116"/>
    </source>
</evidence>
<protein>
    <submittedName>
        <fullName evidence="2">Uncharacterized protein</fullName>
    </submittedName>
</protein>
<dbReference type="AlphaFoldDB" id="A0A8X6FQ13"/>
<organism evidence="2 3">
    <name type="scientific">Trichonephila clavata</name>
    <name type="common">Joro spider</name>
    <name type="synonym">Nephila clavata</name>
    <dbReference type="NCBI Taxonomy" id="2740835"/>
    <lineage>
        <taxon>Eukaryota</taxon>
        <taxon>Metazoa</taxon>
        <taxon>Ecdysozoa</taxon>
        <taxon>Arthropoda</taxon>
        <taxon>Chelicerata</taxon>
        <taxon>Arachnida</taxon>
        <taxon>Araneae</taxon>
        <taxon>Araneomorphae</taxon>
        <taxon>Entelegynae</taxon>
        <taxon>Araneoidea</taxon>
        <taxon>Nephilidae</taxon>
        <taxon>Trichonephila</taxon>
    </lineage>
</organism>
<evidence type="ECO:0000256" key="1">
    <source>
        <dbReference type="SAM" id="Phobius"/>
    </source>
</evidence>
<evidence type="ECO:0000313" key="2">
    <source>
        <dbReference type="EMBL" id="GFQ85991.1"/>
    </source>
</evidence>
<gene>
    <name evidence="2" type="ORF">TNCT_659971</name>
</gene>
<keyword evidence="1" id="KW-1133">Transmembrane helix</keyword>
<keyword evidence="3" id="KW-1185">Reference proteome</keyword>
<feature type="transmembrane region" description="Helical" evidence="1">
    <location>
        <begin position="40"/>
        <end position="60"/>
    </location>
</feature>
<keyword evidence="1" id="KW-0472">Membrane</keyword>
<keyword evidence="1" id="KW-0812">Transmembrane</keyword>
<dbReference type="Proteomes" id="UP000887116">
    <property type="component" value="Unassembled WGS sequence"/>
</dbReference>
<accession>A0A8X6FQ13</accession>
<dbReference type="EMBL" id="BMAO01032961">
    <property type="protein sequence ID" value="GFQ85991.1"/>
    <property type="molecule type" value="Genomic_DNA"/>
</dbReference>
<sequence length="115" mass="13062">MCEVKDIATCYTSSSSTHAPLLPSTSTNVSTLSTESRDHLFLIFPLPHPIVSVLWFLHLYQLKRTICHHYLHKVTVLRTETLPYIPEFTFFTPTCHSQPSSVSTTTQTLKQNAQN</sequence>
<comment type="caution">
    <text evidence="2">The sequence shown here is derived from an EMBL/GenBank/DDBJ whole genome shotgun (WGS) entry which is preliminary data.</text>
</comment>
<proteinExistence type="predicted"/>
<reference evidence="2" key="1">
    <citation type="submission" date="2020-07" db="EMBL/GenBank/DDBJ databases">
        <title>Multicomponent nature underlies the extraordinary mechanical properties of spider dragline silk.</title>
        <authorList>
            <person name="Kono N."/>
            <person name="Nakamura H."/>
            <person name="Mori M."/>
            <person name="Yoshida Y."/>
            <person name="Ohtoshi R."/>
            <person name="Malay A.D."/>
            <person name="Moran D.A.P."/>
            <person name="Tomita M."/>
            <person name="Numata K."/>
            <person name="Arakawa K."/>
        </authorList>
    </citation>
    <scope>NUCLEOTIDE SEQUENCE</scope>
</reference>